<comment type="caution">
    <text evidence="2">The sequence shown here is derived from an EMBL/GenBank/DDBJ whole genome shotgun (WGS) entry which is preliminary data.</text>
</comment>
<evidence type="ECO:0000313" key="2">
    <source>
        <dbReference type="EMBL" id="TCV20392.1"/>
    </source>
</evidence>
<evidence type="ECO:0000256" key="1">
    <source>
        <dbReference type="SAM" id="Phobius"/>
    </source>
</evidence>
<keyword evidence="3" id="KW-1185">Reference proteome</keyword>
<gene>
    <name evidence="2" type="ORF">EDC17_1002105</name>
</gene>
<dbReference type="AlphaFoldDB" id="A0A4R3VWU4"/>
<accession>A0A4R3VWU4</accession>
<organism evidence="2 3">
    <name type="scientific">Sphingobacterium alimentarium</name>
    <dbReference type="NCBI Taxonomy" id="797292"/>
    <lineage>
        <taxon>Bacteria</taxon>
        <taxon>Pseudomonadati</taxon>
        <taxon>Bacteroidota</taxon>
        <taxon>Sphingobacteriia</taxon>
        <taxon>Sphingobacteriales</taxon>
        <taxon>Sphingobacteriaceae</taxon>
        <taxon>Sphingobacterium</taxon>
    </lineage>
</organism>
<keyword evidence="1" id="KW-1133">Transmembrane helix</keyword>
<feature type="transmembrane region" description="Helical" evidence="1">
    <location>
        <begin position="7"/>
        <end position="30"/>
    </location>
</feature>
<keyword evidence="1" id="KW-0472">Membrane</keyword>
<dbReference type="EMBL" id="SMBZ01000002">
    <property type="protein sequence ID" value="TCV20392.1"/>
    <property type="molecule type" value="Genomic_DNA"/>
</dbReference>
<feature type="transmembrane region" description="Helical" evidence="1">
    <location>
        <begin position="77"/>
        <end position="98"/>
    </location>
</feature>
<proteinExistence type="predicted"/>
<dbReference type="Proteomes" id="UP000295197">
    <property type="component" value="Unassembled WGS sequence"/>
</dbReference>
<reference evidence="2 3" key="1">
    <citation type="submission" date="2019-03" db="EMBL/GenBank/DDBJ databases">
        <title>Genomic Encyclopedia of Type Strains, Phase IV (KMG-IV): sequencing the most valuable type-strain genomes for metagenomic binning, comparative biology and taxonomic classification.</title>
        <authorList>
            <person name="Goeker M."/>
        </authorList>
    </citation>
    <scope>NUCLEOTIDE SEQUENCE [LARGE SCALE GENOMIC DNA]</scope>
    <source>
        <strain evidence="2 3">DSM 22362</strain>
    </source>
</reference>
<sequence>MISSKNLRYLCLVQIIATVFLLSIILYSLFYALLPDILSTIVGVFQELLTIPSLLFTVVAFGISFIQLVFKQNKSRLNVILFVLSTVTIMGIVIATLAEYM</sequence>
<protein>
    <submittedName>
        <fullName evidence="2">Uncharacterized protein</fullName>
    </submittedName>
</protein>
<name>A0A4R3VWU4_9SPHI</name>
<keyword evidence="1" id="KW-0812">Transmembrane</keyword>
<feature type="transmembrane region" description="Helical" evidence="1">
    <location>
        <begin position="50"/>
        <end position="70"/>
    </location>
</feature>
<evidence type="ECO:0000313" key="3">
    <source>
        <dbReference type="Proteomes" id="UP000295197"/>
    </source>
</evidence>